<feature type="domain" description="EGF-like" evidence="7">
    <location>
        <begin position="343"/>
        <end position="373"/>
    </location>
</feature>
<dbReference type="AlphaFoldDB" id="A0A210R671"/>
<keyword evidence="1" id="KW-0245">EGF-like domain</keyword>
<feature type="domain" description="EGF-like" evidence="7">
    <location>
        <begin position="311"/>
        <end position="341"/>
    </location>
</feature>
<feature type="domain" description="Fucolectin tachylectin-4 pentraxin-1" evidence="8">
    <location>
        <begin position="23"/>
        <end position="176"/>
    </location>
</feature>
<feature type="domain" description="EGF-like" evidence="7">
    <location>
        <begin position="378"/>
        <end position="413"/>
    </location>
</feature>
<feature type="domain" description="EGF-like" evidence="7">
    <location>
        <begin position="498"/>
        <end position="528"/>
    </location>
</feature>
<dbReference type="SMART" id="SM00181">
    <property type="entry name" value="EGF"/>
    <property type="match status" value="9"/>
</dbReference>
<proteinExistence type="predicted"/>
<keyword evidence="3" id="KW-0106">Calcium</keyword>
<evidence type="ECO:0000256" key="2">
    <source>
        <dbReference type="ARBA" id="ARBA00022723"/>
    </source>
</evidence>
<evidence type="ECO:0000313" key="10">
    <source>
        <dbReference type="Proteomes" id="UP000242188"/>
    </source>
</evidence>
<name>A0A210R671_MIZYE</name>
<dbReference type="InterPro" id="IPR006585">
    <property type="entry name" value="FTP1"/>
</dbReference>
<dbReference type="Pfam" id="PF22633">
    <property type="entry name" value="F5_F8_type_C_2"/>
    <property type="match status" value="1"/>
</dbReference>
<evidence type="ECO:0000256" key="1">
    <source>
        <dbReference type="ARBA" id="ARBA00022536"/>
    </source>
</evidence>
<keyword evidence="10" id="KW-1185">Reference proteome</keyword>
<dbReference type="InterPro" id="IPR000742">
    <property type="entry name" value="EGF"/>
</dbReference>
<evidence type="ECO:0000256" key="3">
    <source>
        <dbReference type="ARBA" id="ARBA00022837"/>
    </source>
</evidence>
<sequence length="674" mass="72984">MGVYRYLLVSWSVITTLTVVNASENIASGKATNQSGVHNNYDSSKAVDGCVRTTMLSNCCTHTATGQTEAWWQVNLQTQSVIDSVNIIYRDENFLSRLAGYEVYLSYTQDWTSGTRCHKDTTADLASVSVIQNVQCPGVARYLTIYNDRRVKAKAWYSDDAILELCEVQVYGCPVGKYGNGNCNNDCMNCVNNMCDATSGTCGDCAAGYHKTGAFCVPCPVNCAVNKCDSLTGACTDGCTAGFSGTLCRCPVNCKDTSCPVEGQCTDCIDGYYGPFCTPCPVGCSPDTCDKTSGHCVQCDIGFYGSFCNQSCPVNCKNNVCYKDNAQCTECFIGFYSSFCDQPCSSYCKNNVCNKDNGQCTGCNDGFYGPSCTPCPSGCSTDTCDKTSGHCVQFYSSFCNRSCPIDYQNSICNQDNCHYKECDIGFHGSFCNQSCPVNCKNNVCNIDNGQCQECDNGFYGIYCTQPCLINCKNNVCMKDDGQCTECEAGFYGSECNESCPDNCQDALCYRSSGECEVCVAGFHGSQCLKSCGDCQGLSCDKDSGDCATGCTDGWTGDKCDTKVVIVMNEDAAVGIGVGSGVVILALVVVIIVQTRRLAMKRGDTTRSTHMTDITLSRTAKGLNNDQDGNYDEIATHKEQSIAQISHTEGNYEQLERREVDVPHMYDTTNVDTKT</sequence>
<feature type="domain" description="EGF-like" evidence="7">
    <location>
        <begin position="434"/>
        <end position="464"/>
    </location>
</feature>
<dbReference type="EMBL" id="NEDP02000207">
    <property type="protein sequence ID" value="OWF56401.1"/>
    <property type="molecule type" value="Genomic_DNA"/>
</dbReference>
<dbReference type="Gene3D" id="2.60.120.260">
    <property type="entry name" value="Galactose-binding domain-like"/>
    <property type="match status" value="1"/>
</dbReference>
<keyword evidence="5" id="KW-0472">Membrane</keyword>
<evidence type="ECO:0000313" key="9">
    <source>
        <dbReference type="EMBL" id="OWF56401.1"/>
    </source>
</evidence>
<evidence type="ECO:0000256" key="4">
    <source>
        <dbReference type="ARBA" id="ARBA00023157"/>
    </source>
</evidence>
<dbReference type="SUPFAM" id="SSF49785">
    <property type="entry name" value="Galactose-binding domain-like"/>
    <property type="match status" value="1"/>
</dbReference>
<dbReference type="Proteomes" id="UP000242188">
    <property type="component" value="Unassembled WGS sequence"/>
</dbReference>
<gene>
    <name evidence="9" type="ORF">KP79_PYT00062</name>
</gene>
<comment type="caution">
    <text evidence="9">The sequence shown here is derived from an EMBL/GenBank/DDBJ whole genome shotgun (WGS) entry which is preliminary data.</text>
</comment>
<dbReference type="SMART" id="SM00607">
    <property type="entry name" value="FTP"/>
    <property type="match status" value="1"/>
</dbReference>
<organism evidence="9 10">
    <name type="scientific">Mizuhopecten yessoensis</name>
    <name type="common">Japanese scallop</name>
    <name type="synonym">Patinopecten yessoensis</name>
    <dbReference type="NCBI Taxonomy" id="6573"/>
    <lineage>
        <taxon>Eukaryota</taxon>
        <taxon>Metazoa</taxon>
        <taxon>Spiralia</taxon>
        <taxon>Lophotrochozoa</taxon>
        <taxon>Mollusca</taxon>
        <taxon>Bivalvia</taxon>
        <taxon>Autobranchia</taxon>
        <taxon>Pteriomorphia</taxon>
        <taxon>Pectinida</taxon>
        <taxon>Pectinoidea</taxon>
        <taxon>Pectinidae</taxon>
        <taxon>Mizuhopecten</taxon>
    </lineage>
</organism>
<dbReference type="InterPro" id="IPR009030">
    <property type="entry name" value="Growth_fac_rcpt_cys_sf"/>
</dbReference>
<dbReference type="InterPro" id="IPR042635">
    <property type="entry name" value="MEGF10/SREC1/2-like"/>
</dbReference>
<evidence type="ECO:0000256" key="6">
    <source>
        <dbReference type="SAM" id="SignalP"/>
    </source>
</evidence>
<dbReference type="SUPFAM" id="SSF57184">
    <property type="entry name" value="Growth factor receptor domain"/>
    <property type="match status" value="1"/>
</dbReference>
<feature type="domain" description="EGF-like" evidence="7">
    <location>
        <begin position="279"/>
        <end position="309"/>
    </location>
</feature>
<dbReference type="InterPro" id="IPR008979">
    <property type="entry name" value="Galactose-bd-like_sf"/>
</dbReference>
<feature type="domain" description="EGF-like" evidence="7">
    <location>
        <begin position="466"/>
        <end position="496"/>
    </location>
</feature>
<reference evidence="9 10" key="1">
    <citation type="journal article" date="2017" name="Nat. Ecol. Evol.">
        <title>Scallop genome provides insights into evolution of bilaterian karyotype and development.</title>
        <authorList>
            <person name="Wang S."/>
            <person name="Zhang J."/>
            <person name="Jiao W."/>
            <person name="Li J."/>
            <person name="Xun X."/>
            <person name="Sun Y."/>
            <person name="Guo X."/>
            <person name="Huan P."/>
            <person name="Dong B."/>
            <person name="Zhang L."/>
            <person name="Hu X."/>
            <person name="Sun X."/>
            <person name="Wang J."/>
            <person name="Zhao C."/>
            <person name="Wang Y."/>
            <person name="Wang D."/>
            <person name="Huang X."/>
            <person name="Wang R."/>
            <person name="Lv J."/>
            <person name="Li Y."/>
            <person name="Zhang Z."/>
            <person name="Liu B."/>
            <person name="Lu W."/>
            <person name="Hui Y."/>
            <person name="Liang J."/>
            <person name="Zhou Z."/>
            <person name="Hou R."/>
            <person name="Li X."/>
            <person name="Liu Y."/>
            <person name="Li H."/>
            <person name="Ning X."/>
            <person name="Lin Y."/>
            <person name="Zhao L."/>
            <person name="Xing Q."/>
            <person name="Dou J."/>
            <person name="Li Y."/>
            <person name="Mao J."/>
            <person name="Guo H."/>
            <person name="Dou H."/>
            <person name="Li T."/>
            <person name="Mu C."/>
            <person name="Jiang W."/>
            <person name="Fu Q."/>
            <person name="Fu X."/>
            <person name="Miao Y."/>
            <person name="Liu J."/>
            <person name="Yu Q."/>
            <person name="Li R."/>
            <person name="Liao H."/>
            <person name="Li X."/>
            <person name="Kong Y."/>
            <person name="Jiang Z."/>
            <person name="Chourrout D."/>
            <person name="Li R."/>
            <person name="Bao Z."/>
        </authorList>
    </citation>
    <scope>NUCLEOTIDE SEQUENCE [LARGE SCALE GENOMIC DNA]</scope>
    <source>
        <strain evidence="9 10">PY_sf001</strain>
    </source>
</reference>
<keyword evidence="6" id="KW-0732">Signal</keyword>
<dbReference type="Gene3D" id="2.170.300.10">
    <property type="entry name" value="Tie2 ligand-binding domain superfamily"/>
    <property type="match status" value="1"/>
</dbReference>
<dbReference type="GO" id="GO:0005044">
    <property type="term" value="F:scavenger receptor activity"/>
    <property type="evidence" value="ECO:0007669"/>
    <property type="project" value="InterPro"/>
</dbReference>
<keyword evidence="5" id="KW-1133">Transmembrane helix</keyword>
<feature type="signal peptide" evidence="6">
    <location>
        <begin position="1"/>
        <end position="22"/>
    </location>
</feature>
<keyword evidence="5" id="KW-0812">Transmembrane</keyword>
<dbReference type="PANTHER" id="PTHR24043">
    <property type="entry name" value="SCAVENGER RECEPTOR CLASS F"/>
    <property type="match status" value="1"/>
</dbReference>
<evidence type="ECO:0000259" key="8">
    <source>
        <dbReference type="SMART" id="SM00607"/>
    </source>
</evidence>
<dbReference type="GO" id="GO:0046872">
    <property type="term" value="F:metal ion binding"/>
    <property type="evidence" value="ECO:0007669"/>
    <property type="project" value="UniProtKB-KW"/>
</dbReference>
<feature type="domain" description="EGF-like" evidence="7">
    <location>
        <begin position="218"/>
        <end position="249"/>
    </location>
</feature>
<evidence type="ECO:0000259" key="7">
    <source>
        <dbReference type="SMART" id="SM00181"/>
    </source>
</evidence>
<protein>
    <submittedName>
        <fullName evidence="9">Tenascin-X</fullName>
    </submittedName>
</protein>
<dbReference type="OrthoDB" id="10252017at2759"/>
<keyword evidence="4" id="KW-1015">Disulfide bond</keyword>
<feature type="chain" id="PRO_5012826537" evidence="6">
    <location>
        <begin position="23"/>
        <end position="674"/>
    </location>
</feature>
<keyword evidence="2" id="KW-0479">Metal-binding</keyword>
<accession>A0A210R671</accession>
<evidence type="ECO:0000256" key="5">
    <source>
        <dbReference type="SAM" id="Phobius"/>
    </source>
</evidence>
<feature type="domain" description="EGF-like" evidence="7">
    <location>
        <begin position="182"/>
        <end position="217"/>
    </location>
</feature>
<feature type="transmembrane region" description="Helical" evidence="5">
    <location>
        <begin position="571"/>
        <end position="592"/>
    </location>
</feature>